<dbReference type="AlphaFoldDB" id="A0A8C9TXQ2"/>
<evidence type="ECO:0000259" key="10">
    <source>
        <dbReference type="PROSITE" id="PS51828"/>
    </source>
</evidence>
<feature type="coiled-coil region" evidence="7">
    <location>
        <begin position="261"/>
        <end position="295"/>
    </location>
</feature>
<keyword evidence="9" id="KW-0732">Signal</keyword>
<dbReference type="PRINTS" id="PR00895">
    <property type="entry name" value="PENTAXIN"/>
</dbReference>
<keyword evidence="7" id="KW-0175">Coiled coil</keyword>
<evidence type="ECO:0000256" key="6">
    <source>
        <dbReference type="PROSITE-ProRule" id="PRU01172"/>
    </source>
</evidence>
<proteinExistence type="predicted"/>
<evidence type="ECO:0000256" key="3">
    <source>
        <dbReference type="ARBA" id="ARBA00022837"/>
    </source>
</evidence>
<dbReference type="FunFam" id="2.60.120.200:FF:000012">
    <property type="entry name" value="neuronal pentraxin receptor"/>
    <property type="match status" value="1"/>
</dbReference>
<evidence type="ECO:0000256" key="8">
    <source>
        <dbReference type="SAM" id="MobiDB-lite"/>
    </source>
</evidence>
<dbReference type="Ensembl" id="ENSSFOT00015071594.1">
    <property type="protein sequence ID" value="ENSSFOP00015058347.1"/>
    <property type="gene ID" value="ENSSFOG00015025949.1"/>
</dbReference>
<feature type="signal peptide" evidence="9">
    <location>
        <begin position="1"/>
        <end position="22"/>
    </location>
</feature>
<evidence type="ECO:0000256" key="7">
    <source>
        <dbReference type="SAM" id="Coils"/>
    </source>
</evidence>
<evidence type="ECO:0000256" key="4">
    <source>
        <dbReference type="ARBA" id="ARBA00023157"/>
    </source>
</evidence>
<reference evidence="11" key="3">
    <citation type="submission" date="2025-09" db="UniProtKB">
        <authorList>
            <consortium name="Ensembl"/>
        </authorList>
    </citation>
    <scope>IDENTIFICATION</scope>
</reference>
<accession>A0A8C9TXQ2</accession>
<reference evidence="11" key="2">
    <citation type="submission" date="2025-08" db="UniProtKB">
        <authorList>
            <consortium name="Ensembl"/>
        </authorList>
    </citation>
    <scope>IDENTIFICATION</scope>
</reference>
<protein>
    <submittedName>
        <fullName evidence="11">Neuronal pentraxin receptor b</fullName>
    </submittedName>
</protein>
<dbReference type="Gene3D" id="2.60.120.200">
    <property type="match status" value="1"/>
</dbReference>
<dbReference type="GeneTree" id="ENSGT01060000248591"/>
<dbReference type="PANTHER" id="PTHR19277">
    <property type="entry name" value="PENTRAXIN"/>
    <property type="match status" value="1"/>
</dbReference>
<dbReference type="OrthoDB" id="1918685at2759"/>
<dbReference type="SUPFAM" id="SSF49899">
    <property type="entry name" value="Concanavalin A-like lectins/glucanases"/>
    <property type="match status" value="1"/>
</dbReference>
<evidence type="ECO:0000256" key="2">
    <source>
        <dbReference type="ARBA" id="ARBA00022723"/>
    </source>
</evidence>
<dbReference type="PANTHER" id="PTHR19277:SF162">
    <property type="entry name" value="NEURONAL PENTRAXIN RECEPTOR"/>
    <property type="match status" value="1"/>
</dbReference>
<comment type="cofactor">
    <cofactor evidence="1">
        <name>Ca(2+)</name>
        <dbReference type="ChEBI" id="CHEBI:29108"/>
    </cofactor>
</comment>
<evidence type="ECO:0000256" key="1">
    <source>
        <dbReference type="ARBA" id="ARBA00001913"/>
    </source>
</evidence>
<dbReference type="Proteomes" id="UP000694397">
    <property type="component" value="Chromosome 20"/>
</dbReference>
<feature type="domain" description="Pentraxin (PTX)" evidence="10">
    <location>
        <begin position="321"/>
        <end position="522"/>
    </location>
</feature>
<evidence type="ECO:0000313" key="12">
    <source>
        <dbReference type="Proteomes" id="UP000694397"/>
    </source>
</evidence>
<sequence>MLAFLGALICIIASVYPSSTAAAPPPPPTDNQSAPPDALRQPWSPGGVARAGPLGALHGPESPDAAGGLGAGFDEAPTLNELSSSGGASAGAAQQFAFSRLICTPVPAGDCKQKKLQADEPSEYADEDWGFYLSTAEQLRQTIRQQKEQILADQRTIRELTGKLSECESGLEERALHERSLGPWAGSRRLMAGDDVRSSATEQLQTARAVEELERAILQLKDRIEKLESELGPLTHNHTIMGAKAPAGLSNYPGGAFDSVRWRVEDLEDELERKMKMLEKERAALRKETHDHRQEIDQGLNSLHHRIVELEQSLSEYNYPEGYKLSFPVRTNYMYGLVRQPIPEMYAFTACLWLRATEGGIGTPFSYSVVGQPNELVLLQGVHNPVELLINDKVAQLPLSLPQGKWQHICVSWSLRDGVWQAYQGGKLKGEGEGLAAWHPIRPGGVLVLGQEQDTLGGRFDASQALVGELSQFNLWDRVLTPTEITRLADCSEVTLGNVVPWTDRDVDVFGGGRQGTPGTLCPAHRQPAVRKGDGIGREKALFREQGAQLWGHSFTLTPAPRVHTR</sequence>
<keyword evidence="4 6" id="KW-1015">Disulfide bond</keyword>
<dbReference type="InterPro" id="IPR013320">
    <property type="entry name" value="ConA-like_dom_sf"/>
</dbReference>
<keyword evidence="3" id="KW-0106">Calcium</keyword>
<dbReference type="PROSITE" id="PS51828">
    <property type="entry name" value="PTX_2"/>
    <property type="match status" value="1"/>
</dbReference>
<dbReference type="Pfam" id="PF00354">
    <property type="entry name" value="Pentaxin"/>
    <property type="match status" value="1"/>
</dbReference>
<feature type="region of interest" description="Disordered" evidence="8">
    <location>
        <begin position="20"/>
        <end position="86"/>
    </location>
</feature>
<dbReference type="SMART" id="SM00159">
    <property type="entry name" value="PTX"/>
    <property type="match status" value="1"/>
</dbReference>
<organism evidence="11 12">
    <name type="scientific">Scleropages formosus</name>
    <name type="common">Asian bonytongue</name>
    <name type="synonym">Osteoglossum formosum</name>
    <dbReference type="NCBI Taxonomy" id="113540"/>
    <lineage>
        <taxon>Eukaryota</taxon>
        <taxon>Metazoa</taxon>
        <taxon>Chordata</taxon>
        <taxon>Craniata</taxon>
        <taxon>Vertebrata</taxon>
        <taxon>Euteleostomi</taxon>
        <taxon>Actinopterygii</taxon>
        <taxon>Neopterygii</taxon>
        <taxon>Teleostei</taxon>
        <taxon>Osteoglossocephala</taxon>
        <taxon>Osteoglossomorpha</taxon>
        <taxon>Osteoglossiformes</taxon>
        <taxon>Osteoglossidae</taxon>
        <taxon>Scleropages</taxon>
    </lineage>
</organism>
<keyword evidence="2" id="KW-0479">Metal-binding</keyword>
<keyword evidence="5" id="KW-0325">Glycoprotein</keyword>
<evidence type="ECO:0000313" key="11">
    <source>
        <dbReference type="Ensembl" id="ENSSFOP00015058347.1"/>
    </source>
</evidence>
<evidence type="ECO:0000256" key="5">
    <source>
        <dbReference type="ARBA" id="ARBA00023180"/>
    </source>
</evidence>
<dbReference type="InterPro" id="IPR001759">
    <property type="entry name" value="PTX_dom"/>
</dbReference>
<keyword evidence="12" id="KW-1185">Reference proteome</keyword>
<dbReference type="InterPro" id="IPR051360">
    <property type="entry name" value="Neuronal_Pentraxin_Related"/>
</dbReference>
<feature type="disulfide bond" evidence="6">
    <location>
        <begin position="351"/>
        <end position="410"/>
    </location>
</feature>
<evidence type="ECO:0000256" key="9">
    <source>
        <dbReference type="SAM" id="SignalP"/>
    </source>
</evidence>
<feature type="chain" id="PRO_5034994704" evidence="9">
    <location>
        <begin position="23"/>
        <end position="566"/>
    </location>
</feature>
<name>A0A8C9TXQ2_SCLFO</name>
<reference evidence="11 12" key="1">
    <citation type="submission" date="2019-04" db="EMBL/GenBank/DDBJ databases">
        <authorList>
            <consortium name="Wellcome Sanger Institute Data Sharing"/>
        </authorList>
    </citation>
    <scope>NUCLEOTIDE SEQUENCE [LARGE SCALE GENOMIC DNA]</scope>
</reference>
<dbReference type="GO" id="GO:0046872">
    <property type="term" value="F:metal ion binding"/>
    <property type="evidence" value="ECO:0007669"/>
    <property type="project" value="UniProtKB-KW"/>
</dbReference>